<feature type="region of interest" description="Disordered" evidence="9">
    <location>
        <begin position="85"/>
        <end position="118"/>
    </location>
</feature>
<dbReference type="InterPro" id="IPR009018">
    <property type="entry name" value="Signal_recog_particle_SRP9/14"/>
</dbReference>
<keyword evidence="6" id="KW-0733">Signal recognition particle</keyword>
<protein>
    <recommendedName>
        <fullName evidence="3">Signal recognition particle 9 kDa protein</fullName>
    </recommendedName>
</protein>
<evidence type="ECO:0000256" key="6">
    <source>
        <dbReference type="ARBA" id="ARBA00023135"/>
    </source>
</evidence>
<keyword evidence="7" id="KW-0687">Ribonucleoprotein</keyword>
<evidence type="ECO:0000256" key="2">
    <source>
        <dbReference type="ARBA" id="ARBA00009193"/>
    </source>
</evidence>
<dbReference type="InterPro" id="IPR039914">
    <property type="entry name" value="SRP9-like"/>
</dbReference>
<accession>A0AAE0EWD6</accession>
<dbReference type="FunFam" id="3.30.720.10:FF:000001">
    <property type="entry name" value="Signal recognition particle 9 kDa protein"/>
    <property type="match status" value="1"/>
</dbReference>
<comment type="caution">
    <text evidence="11">The sequence shown here is derived from an EMBL/GenBank/DDBJ whole genome shotgun (WGS) entry which is preliminary data.</text>
</comment>
<feature type="compositionally biased region" description="Polar residues" evidence="9">
    <location>
        <begin position="97"/>
        <end position="109"/>
    </location>
</feature>
<evidence type="ECO:0000313" key="12">
    <source>
        <dbReference type="Proteomes" id="UP001190700"/>
    </source>
</evidence>
<sequence>MPFIESWDVFYQRAEDLLRAEPLRTRCVTKYRHCDGKLEIKVTDDRECLKFKTDQAQDLKRLEKLSQLVFTVSVHGEQAEVADYLPESTLPAGQAASKGTKSQQDQAQGGKSKRSRRQ</sequence>
<evidence type="ECO:0000259" key="10">
    <source>
        <dbReference type="Pfam" id="PF05486"/>
    </source>
</evidence>
<dbReference type="GO" id="GO:0005786">
    <property type="term" value="C:signal recognition particle, endoplasmic reticulum targeting"/>
    <property type="evidence" value="ECO:0007669"/>
    <property type="project" value="UniProtKB-KW"/>
</dbReference>
<dbReference type="GO" id="GO:0008312">
    <property type="term" value="F:7S RNA binding"/>
    <property type="evidence" value="ECO:0007669"/>
    <property type="project" value="InterPro"/>
</dbReference>
<evidence type="ECO:0000256" key="8">
    <source>
        <dbReference type="ARBA" id="ARBA00045462"/>
    </source>
</evidence>
<dbReference type="AlphaFoldDB" id="A0AAE0EWD6"/>
<dbReference type="GO" id="GO:0005829">
    <property type="term" value="C:cytosol"/>
    <property type="evidence" value="ECO:0007669"/>
    <property type="project" value="UniProtKB-ARBA"/>
</dbReference>
<comment type="function">
    <text evidence="8">Component of the signal recognition particle (SRP) complex, a ribonucleoprotein complex that mediates the cotranslational targeting of secretory and membrane proteins to the endoplasmic reticulum (ER). SRP9 together with SRP14 and the Alu portion of the SRP RNA, constitutes the elongation arrest domain of SRP. The complex of SRP9 and SRP14 is required for SRP RNA binding.</text>
</comment>
<proteinExistence type="inferred from homology"/>
<keyword evidence="12" id="KW-1185">Reference proteome</keyword>
<dbReference type="PANTHER" id="PTHR12834:SF12">
    <property type="entry name" value="SIGNAL RECOGNITION PARTICLE 9 KDA PROTEIN"/>
    <property type="match status" value="1"/>
</dbReference>
<evidence type="ECO:0000313" key="11">
    <source>
        <dbReference type="EMBL" id="KAK3243308.1"/>
    </source>
</evidence>
<evidence type="ECO:0000256" key="1">
    <source>
        <dbReference type="ARBA" id="ARBA00004496"/>
    </source>
</evidence>
<keyword evidence="4" id="KW-0963">Cytoplasm</keyword>
<name>A0AAE0EWD6_9CHLO</name>
<dbReference type="Pfam" id="PF05486">
    <property type="entry name" value="SRP9-21"/>
    <property type="match status" value="1"/>
</dbReference>
<evidence type="ECO:0000256" key="5">
    <source>
        <dbReference type="ARBA" id="ARBA00022884"/>
    </source>
</evidence>
<dbReference type="SUPFAM" id="SSF54762">
    <property type="entry name" value="Signal recognition particle alu RNA binding heterodimer, SRP9/14"/>
    <property type="match status" value="1"/>
</dbReference>
<evidence type="ECO:0000256" key="3">
    <source>
        <dbReference type="ARBA" id="ARBA00020414"/>
    </source>
</evidence>
<keyword evidence="5" id="KW-0694">RNA-binding</keyword>
<comment type="subcellular location">
    <subcellularLocation>
        <location evidence="1">Cytoplasm</location>
    </subcellularLocation>
</comment>
<evidence type="ECO:0000256" key="9">
    <source>
        <dbReference type="SAM" id="MobiDB-lite"/>
    </source>
</evidence>
<dbReference type="Proteomes" id="UP001190700">
    <property type="component" value="Unassembled WGS sequence"/>
</dbReference>
<dbReference type="InterPro" id="IPR039432">
    <property type="entry name" value="SRP9_dom"/>
</dbReference>
<reference evidence="11 12" key="1">
    <citation type="journal article" date="2015" name="Genome Biol. Evol.">
        <title>Comparative Genomics of a Bacterivorous Green Alga Reveals Evolutionary Causalities and Consequences of Phago-Mixotrophic Mode of Nutrition.</title>
        <authorList>
            <person name="Burns J.A."/>
            <person name="Paasch A."/>
            <person name="Narechania A."/>
            <person name="Kim E."/>
        </authorList>
    </citation>
    <scope>NUCLEOTIDE SEQUENCE [LARGE SCALE GENOMIC DNA]</scope>
    <source>
        <strain evidence="11 12">PLY_AMNH</strain>
    </source>
</reference>
<comment type="similarity">
    <text evidence="2">Belongs to the SRP9 family.</text>
</comment>
<dbReference type="GO" id="GO:0006614">
    <property type="term" value="P:SRP-dependent cotranslational protein targeting to membrane"/>
    <property type="evidence" value="ECO:0007669"/>
    <property type="project" value="InterPro"/>
</dbReference>
<gene>
    <name evidence="11" type="ORF">CYMTET_47029</name>
</gene>
<dbReference type="Gene3D" id="3.30.720.10">
    <property type="entry name" value="Signal recognition particle alu RNA binding heterodimer, srp9/1"/>
    <property type="match status" value="1"/>
</dbReference>
<evidence type="ECO:0000256" key="4">
    <source>
        <dbReference type="ARBA" id="ARBA00022490"/>
    </source>
</evidence>
<feature type="domain" description="SRP9" evidence="10">
    <location>
        <begin position="5"/>
        <end position="65"/>
    </location>
</feature>
<organism evidence="11 12">
    <name type="scientific">Cymbomonas tetramitiformis</name>
    <dbReference type="NCBI Taxonomy" id="36881"/>
    <lineage>
        <taxon>Eukaryota</taxon>
        <taxon>Viridiplantae</taxon>
        <taxon>Chlorophyta</taxon>
        <taxon>Pyramimonadophyceae</taxon>
        <taxon>Pyramimonadales</taxon>
        <taxon>Pyramimonadaceae</taxon>
        <taxon>Cymbomonas</taxon>
    </lineage>
</organism>
<evidence type="ECO:0000256" key="7">
    <source>
        <dbReference type="ARBA" id="ARBA00023274"/>
    </source>
</evidence>
<dbReference type="PANTHER" id="PTHR12834">
    <property type="entry name" value="SIGNAL RECOGNITION PARTICLE 9 KDA PROTEIN"/>
    <property type="match status" value="1"/>
</dbReference>
<dbReference type="EMBL" id="LGRX02032968">
    <property type="protein sequence ID" value="KAK3243308.1"/>
    <property type="molecule type" value="Genomic_DNA"/>
</dbReference>